<dbReference type="GO" id="GO:0050863">
    <property type="term" value="P:regulation of T cell activation"/>
    <property type="evidence" value="ECO:0007669"/>
    <property type="project" value="InterPro"/>
</dbReference>
<keyword evidence="3" id="KW-1185">Reference proteome</keyword>
<gene>
    <name evidence="2" type="ORF">Q7C36_021070</name>
</gene>
<dbReference type="InterPro" id="IPR033269">
    <property type="entry name" value="Sit1"/>
</dbReference>
<proteinExistence type="predicted"/>
<evidence type="ECO:0000313" key="3">
    <source>
        <dbReference type="Proteomes" id="UP001187315"/>
    </source>
</evidence>
<dbReference type="PANTHER" id="PTHR15604">
    <property type="entry name" value="SIGNALING THRESHOLD-REGULATING TRANSMEMBRANE ADAPTER 1"/>
    <property type="match status" value="1"/>
</dbReference>
<dbReference type="GO" id="GO:0019900">
    <property type="term" value="F:kinase binding"/>
    <property type="evidence" value="ECO:0007669"/>
    <property type="project" value="TreeGrafter"/>
</dbReference>
<keyword evidence="1" id="KW-1133">Transmembrane helix</keyword>
<feature type="transmembrane region" description="Helical" evidence="1">
    <location>
        <begin position="28"/>
        <end position="51"/>
    </location>
</feature>
<dbReference type="GO" id="GO:0007165">
    <property type="term" value="P:signal transduction"/>
    <property type="evidence" value="ECO:0007669"/>
    <property type="project" value="InterPro"/>
</dbReference>
<dbReference type="EMBL" id="JAVHJS010000022">
    <property type="protein sequence ID" value="KAK2821727.1"/>
    <property type="molecule type" value="Genomic_DNA"/>
</dbReference>
<organism evidence="2 3">
    <name type="scientific">Tachysurus vachellii</name>
    <name type="common">Darkbarbel catfish</name>
    <name type="synonym">Pelteobagrus vachellii</name>
    <dbReference type="NCBI Taxonomy" id="175792"/>
    <lineage>
        <taxon>Eukaryota</taxon>
        <taxon>Metazoa</taxon>
        <taxon>Chordata</taxon>
        <taxon>Craniata</taxon>
        <taxon>Vertebrata</taxon>
        <taxon>Euteleostomi</taxon>
        <taxon>Actinopterygii</taxon>
        <taxon>Neopterygii</taxon>
        <taxon>Teleostei</taxon>
        <taxon>Ostariophysi</taxon>
        <taxon>Siluriformes</taxon>
        <taxon>Bagridae</taxon>
        <taxon>Tachysurus</taxon>
    </lineage>
</organism>
<keyword evidence="1" id="KW-0812">Transmembrane</keyword>
<accession>A0AA88J492</accession>
<protein>
    <submittedName>
        <fullName evidence="2">Uncharacterized protein</fullName>
    </submittedName>
</protein>
<name>A0AA88J492_TACVA</name>
<dbReference type="GO" id="GO:0043029">
    <property type="term" value="P:T cell homeostasis"/>
    <property type="evidence" value="ECO:0007669"/>
    <property type="project" value="InterPro"/>
</dbReference>
<dbReference type="PANTHER" id="PTHR15604:SF0">
    <property type="entry name" value="SIGNALING THRESHOLD-REGULATING TRANSMEMBRANE ADAPTER 1"/>
    <property type="match status" value="1"/>
</dbReference>
<dbReference type="Pfam" id="PF15330">
    <property type="entry name" value="SIT"/>
    <property type="match status" value="1"/>
</dbReference>
<evidence type="ECO:0000313" key="2">
    <source>
        <dbReference type="EMBL" id="KAK2821727.1"/>
    </source>
</evidence>
<dbReference type="AlphaFoldDB" id="A0AA88J492"/>
<reference evidence="2" key="1">
    <citation type="submission" date="2023-08" db="EMBL/GenBank/DDBJ databases">
        <title>Pelteobagrus vachellii genome.</title>
        <authorList>
            <person name="Liu H."/>
        </authorList>
    </citation>
    <scope>NUCLEOTIDE SEQUENCE</scope>
    <source>
        <strain evidence="2">PRFRI_2022a</strain>
        <tissue evidence="2">Muscle</tissue>
    </source>
</reference>
<dbReference type="GO" id="GO:0005886">
    <property type="term" value="C:plasma membrane"/>
    <property type="evidence" value="ECO:0007669"/>
    <property type="project" value="TreeGrafter"/>
</dbReference>
<sequence length="195" mass="21662">MDIVITDTSDMVHNSTYGFWVFQGSSGLWGVLAAIAVLLLLSFCCNILCCVQKRLTAKGKQFLPRFRRSVSLKNREMEENPIYGNITYTHTHSDDKQEVESPAKVKSSLVSKSLSSARDCYANLSLKAPKPSAGRASPLSKIQYSDVLVICEDPEEKDEEDKDSCSGLSDLYASVDAERIKSKKEQSNEPYANHV</sequence>
<comment type="caution">
    <text evidence="2">The sequence shown here is derived from an EMBL/GenBank/DDBJ whole genome shotgun (WGS) entry which is preliminary data.</text>
</comment>
<dbReference type="Proteomes" id="UP001187315">
    <property type="component" value="Unassembled WGS sequence"/>
</dbReference>
<evidence type="ECO:0000256" key="1">
    <source>
        <dbReference type="SAM" id="Phobius"/>
    </source>
</evidence>
<keyword evidence="1" id="KW-0472">Membrane</keyword>